<reference evidence="2 3" key="1">
    <citation type="submission" date="2019-07" db="EMBL/GenBank/DDBJ databases">
        <title>Whole genome shotgun sequence of Kocuria turfanensis NBRC 107627.</title>
        <authorList>
            <person name="Hosoyama A."/>
            <person name="Uohara A."/>
            <person name="Ohji S."/>
            <person name="Ichikawa N."/>
        </authorList>
    </citation>
    <scope>NUCLEOTIDE SEQUENCE [LARGE SCALE GENOMIC DNA]</scope>
    <source>
        <strain evidence="2 3">NBRC 107627</strain>
    </source>
</reference>
<evidence type="ECO:0000313" key="3">
    <source>
        <dbReference type="Proteomes" id="UP000321103"/>
    </source>
</evidence>
<protein>
    <submittedName>
        <fullName evidence="2">Chromosome partitioning protein ParA</fullName>
    </submittedName>
</protein>
<dbReference type="InterPro" id="IPR027417">
    <property type="entry name" value="P-loop_NTPase"/>
</dbReference>
<dbReference type="CDD" id="cd02042">
    <property type="entry name" value="ParAB_family"/>
    <property type="match status" value="1"/>
</dbReference>
<name>A0A512IHY9_9MICC</name>
<dbReference type="PANTHER" id="PTHR13696">
    <property type="entry name" value="P-LOOP CONTAINING NUCLEOSIDE TRIPHOSPHATE HYDROLASE"/>
    <property type="match status" value="1"/>
</dbReference>
<dbReference type="Gene3D" id="3.40.50.300">
    <property type="entry name" value="P-loop containing nucleotide triphosphate hydrolases"/>
    <property type="match status" value="1"/>
</dbReference>
<evidence type="ECO:0000313" key="2">
    <source>
        <dbReference type="EMBL" id="GEO97314.1"/>
    </source>
</evidence>
<dbReference type="EMBL" id="BJZS01000118">
    <property type="protein sequence ID" value="GEO97314.1"/>
    <property type="molecule type" value="Genomic_DNA"/>
</dbReference>
<dbReference type="InterPro" id="IPR050678">
    <property type="entry name" value="DNA_Partitioning_ATPase"/>
</dbReference>
<feature type="domain" description="AAA" evidence="1">
    <location>
        <begin position="6"/>
        <end position="183"/>
    </location>
</feature>
<dbReference type="PANTHER" id="PTHR13696:SF52">
    <property type="entry name" value="PARA FAMILY PROTEIN CT_582"/>
    <property type="match status" value="1"/>
</dbReference>
<dbReference type="Proteomes" id="UP000321103">
    <property type="component" value="Unassembled WGS sequence"/>
</dbReference>
<evidence type="ECO:0000259" key="1">
    <source>
        <dbReference type="Pfam" id="PF13614"/>
    </source>
</evidence>
<dbReference type="AlphaFoldDB" id="A0A512IHY9"/>
<sequence length="263" mass="28105">MAPPLTIAVAQQKGGVGKTTTTANLAHAGSRAGARVLAIDLDPQGNLTRTLYDQDIPEGQPITADVLTEEGPAPLADVIVSTAWSGLDLAPTVDRDLAAVERDLTQNPRTPARVKLLHDAIQASEVAAGYDVVLIDCPPNIGALTLAALAAADRVLAVTEPTLFSADALVEIEESVARVRQHYQVPVTLSAVLVNKWRSNVIEDRHWRLSLAEQFGDLLLDPPVPQRVIISRAIQAGVSLSQMGADAKPIVELYDRHYRSLTA</sequence>
<keyword evidence="3" id="KW-1185">Reference proteome</keyword>
<comment type="caution">
    <text evidence="2">The sequence shown here is derived from an EMBL/GenBank/DDBJ whole genome shotgun (WGS) entry which is preliminary data.</text>
</comment>
<dbReference type="SUPFAM" id="SSF52540">
    <property type="entry name" value="P-loop containing nucleoside triphosphate hydrolases"/>
    <property type="match status" value="1"/>
</dbReference>
<dbReference type="RefSeq" id="WP_062737452.1">
    <property type="nucleotide sequence ID" value="NZ_BJZS01000118.1"/>
</dbReference>
<gene>
    <name evidence="2" type="primary">parA</name>
    <name evidence="2" type="ORF">KTU01_34370</name>
</gene>
<dbReference type="InterPro" id="IPR025669">
    <property type="entry name" value="AAA_dom"/>
</dbReference>
<dbReference type="STRING" id="388357.GCA_001580365_03829"/>
<proteinExistence type="predicted"/>
<accession>A0A512IHY9</accession>
<dbReference type="PIRSF" id="PIRSF009320">
    <property type="entry name" value="Nuc_binding_HP_1000"/>
    <property type="match status" value="1"/>
</dbReference>
<dbReference type="Pfam" id="PF13614">
    <property type="entry name" value="AAA_31"/>
    <property type="match status" value="1"/>
</dbReference>
<organism evidence="2 3">
    <name type="scientific">Kocuria turfanensis</name>
    <dbReference type="NCBI Taxonomy" id="388357"/>
    <lineage>
        <taxon>Bacteria</taxon>
        <taxon>Bacillati</taxon>
        <taxon>Actinomycetota</taxon>
        <taxon>Actinomycetes</taxon>
        <taxon>Micrococcales</taxon>
        <taxon>Micrococcaceae</taxon>
        <taxon>Kocuria</taxon>
    </lineage>
</organism>